<evidence type="ECO:0000256" key="1">
    <source>
        <dbReference type="SAM" id="Coils"/>
    </source>
</evidence>
<reference evidence="4" key="1">
    <citation type="journal article" date="2017" name="bioRxiv">
        <title>Comparative analysis of the genomes of Stylophora pistillata and Acropora digitifera provides evidence for extensive differences between species of corals.</title>
        <authorList>
            <person name="Voolstra C.R."/>
            <person name="Li Y."/>
            <person name="Liew Y.J."/>
            <person name="Baumgarten S."/>
            <person name="Zoccola D."/>
            <person name="Flot J.-F."/>
            <person name="Tambutte S."/>
            <person name="Allemand D."/>
            <person name="Aranda M."/>
        </authorList>
    </citation>
    <scope>NUCLEOTIDE SEQUENCE [LARGE SCALE GENOMIC DNA]</scope>
</reference>
<organism evidence="3 4">
    <name type="scientific">Stylophora pistillata</name>
    <name type="common">Smooth cauliflower coral</name>
    <dbReference type="NCBI Taxonomy" id="50429"/>
    <lineage>
        <taxon>Eukaryota</taxon>
        <taxon>Metazoa</taxon>
        <taxon>Cnidaria</taxon>
        <taxon>Anthozoa</taxon>
        <taxon>Hexacorallia</taxon>
        <taxon>Scleractinia</taxon>
        <taxon>Astrocoeniina</taxon>
        <taxon>Pocilloporidae</taxon>
        <taxon>Stylophora</taxon>
    </lineage>
</organism>
<keyword evidence="1" id="KW-0175">Coiled coil</keyword>
<proteinExistence type="predicted"/>
<evidence type="ECO:0000313" key="4">
    <source>
        <dbReference type="Proteomes" id="UP000225706"/>
    </source>
</evidence>
<feature type="coiled-coil region" evidence="1">
    <location>
        <begin position="122"/>
        <end position="165"/>
    </location>
</feature>
<dbReference type="Proteomes" id="UP000225706">
    <property type="component" value="Unassembled WGS sequence"/>
</dbReference>
<evidence type="ECO:0000256" key="2">
    <source>
        <dbReference type="SAM" id="MobiDB-lite"/>
    </source>
</evidence>
<feature type="compositionally biased region" description="Polar residues" evidence="2">
    <location>
        <begin position="94"/>
        <end position="110"/>
    </location>
</feature>
<comment type="caution">
    <text evidence="3">The sequence shown here is derived from an EMBL/GenBank/DDBJ whole genome shotgun (WGS) entry which is preliminary data.</text>
</comment>
<evidence type="ECO:0000313" key="3">
    <source>
        <dbReference type="EMBL" id="PFX13634.1"/>
    </source>
</evidence>
<keyword evidence="4" id="KW-1185">Reference proteome</keyword>
<sequence>MRLSGQRFSRNTRNTPCLTILTQESAFFSAEEKFVCSKVSSVFLYNFCLFTIMTQYNLRSLPARDYEAMNAGEDLDETEVFHDSFDFPPAIVSPGTSHGHSVSQSSTPLASNRGAHGQKDEIGELSAAVAQAKAENEQLERRAGVAKLKAELHALRKRNAFLQSKTARDEAFPAERTGAQEHSVTIKELRADPALTARVSAEVDGLGLSSSDSEDDAGTSN</sequence>
<protein>
    <submittedName>
        <fullName evidence="3">Uncharacterized protein</fullName>
    </submittedName>
</protein>
<accession>A0A2B4R5K9</accession>
<dbReference type="EMBL" id="LSMT01000929">
    <property type="protein sequence ID" value="PFX13634.1"/>
    <property type="molecule type" value="Genomic_DNA"/>
</dbReference>
<name>A0A2B4R5K9_STYPI</name>
<dbReference type="AlphaFoldDB" id="A0A2B4R5K9"/>
<gene>
    <name evidence="3" type="ORF">AWC38_SpisGene22272</name>
</gene>
<feature type="region of interest" description="Disordered" evidence="2">
    <location>
        <begin position="92"/>
        <end position="116"/>
    </location>
</feature>